<organism evidence="2 3">
    <name type="scientific">Ascodesmis nigricans</name>
    <dbReference type="NCBI Taxonomy" id="341454"/>
    <lineage>
        <taxon>Eukaryota</taxon>
        <taxon>Fungi</taxon>
        <taxon>Dikarya</taxon>
        <taxon>Ascomycota</taxon>
        <taxon>Pezizomycotina</taxon>
        <taxon>Pezizomycetes</taxon>
        <taxon>Pezizales</taxon>
        <taxon>Ascodesmidaceae</taxon>
        <taxon>Ascodesmis</taxon>
    </lineage>
</organism>
<sequence>MIVLFISYIFSFSSLLSFPCSSYLLYCVLFLFFLVYLCRLCLKLRTEKMRVMPVMRVMMRIMVNGICLFVCQLYDDDGRWGMEASFGFRISRREKRRHRRLTILRLPLFFYCRRALFLWDCLLS</sequence>
<keyword evidence="1" id="KW-0472">Membrane</keyword>
<evidence type="ECO:0000313" key="3">
    <source>
        <dbReference type="Proteomes" id="UP000298138"/>
    </source>
</evidence>
<feature type="transmembrane region" description="Helical" evidence="1">
    <location>
        <begin position="23"/>
        <end position="42"/>
    </location>
</feature>
<dbReference type="InParanoid" id="A0A4S2MLL2"/>
<reference evidence="2 3" key="1">
    <citation type="submission" date="2019-04" db="EMBL/GenBank/DDBJ databases">
        <title>Comparative genomics and transcriptomics to analyze fruiting body development in filamentous ascomycetes.</title>
        <authorList>
            <consortium name="DOE Joint Genome Institute"/>
            <person name="Lutkenhaus R."/>
            <person name="Traeger S."/>
            <person name="Breuer J."/>
            <person name="Kuo A."/>
            <person name="Lipzen A."/>
            <person name="Pangilinan J."/>
            <person name="Dilworth D."/>
            <person name="Sandor L."/>
            <person name="Poggeler S."/>
            <person name="Barry K."/>
            <person name="Grigoriev I.V."/>
            <person name="Nowrousian M."/>
        </authorList>
    </citation>
    <scope>NUCLEOTIDE SEQUENCE [LARGE SCALE GENOMIC DNA]</scope>
    <source>
        <strain evidence="2 3">CBS 389.68</strain>
    </source>
</reference>
<accession>A0A4S2MLL2</accession>
<name>A0A4S2MLL2_9PEZI</name>
<proteinExistence type="predicted"/>
<dbReference type="Proteomes" id="UP000298138">
    <property type="component" value="Unassembled WGS sequence"/>
</dbReference>
<dbReference type="AlphaFoldDB" id="A0A4S2MLL2"/>
<keyword evidence="1" id="KW-0812">Transmembrane</keyword>
<evidence type="ECO:0000313" key="2">
    <source>
        <dbReference type="EMBL" id="TGZ77892.1"/>
    </source>
</evidence>
<protein>
    <submittedName>
        <fullName evidence="2">Uncharacterized protein</fullName>
    </submittedName>
</protein>
<gene>
    <name evidence="2" type="ORF">EX30DRAFT_172387</name>
</gene>
<keyword evidence="1" id="KW-1133">Transmembrane helix</keyword>
<evidence type="ECO:0000256" key="1">
    <source>
        <dbReference type="SAM" id="Phobius"/>
    </source>
</evidence>
<dbReference type="EMBL" id="ML220147">
    <property type="protein sequence ID" value="TGZ77892.1"/>
    <property type="molecule type" value="Genomic_DNA"/>
</dbReference>
<keyword evidence="3" id="KW-1185">Reference proteome</keyword>